<dbReference type="PANTHER" id="PTHR10369">
    <property type="entry name" value="60S RIBOSOMAL PROTEIN L36A/L44"/>
    <property type="match status" value="1"/>
</dbReference>
<protein>
    <submittedName>
        <fullName evidence="5">60S ribosomal protein L36a</fullName>
    </submittedName>
</protein>
<organism evidence="5 6">
    <name type="scientific">Acorus calamus</name>
    <name type="common">Sweet flag</name>
    <dbReference type="NCBI Taxonomy" id="4465"/>
    <lineage>
        <taxon>Eukaryota</taxon>
        <taxon>Viridiplantae</taxon>
        <taxon>Streptophyta</taxon>
        <taxon>Embryophyta</taxon>
        <taxon>Tracheophyta</taxon>
        <taxon>Spermatophyta</taxon>
        <taxon>Magnoliopsida</taxon>
        <taxon>Liliopsida</taxon>
        <taxon>Acoraceae</taxon>
        <taxon>Acorus</taxon>
    </lineage>
</organism>
<reference evidence="5" key="2">
    <citation type="submission" date="2023-06" db="EMBL/GenBank/DDBJ databases">
        <authorList>
            <person name="Ma L."/>
            <person name="Liu K.-W."/>
            <person name="Li Z."/>
            <person name="Hsiao Y.-Y."/>
            <person name="Qi Y."/>
            <person name="Fu T."/>
            <person name="Tang G."/>
            <person name="Zhang D."/>
            <person name="Sun W.-H."/>
            <person name="Liu D.-K."/>
            <person name="Li Y."/>
            <person name="Chen G.-Z."/>
            <person name="Liu X.-D."/>
            <person name="Liao X.-Y."/>
            <person name="Jiang Y.-T."/>
            <person name="Yu X."/>
            <person name="Hao Y."/>
            <person name="Huang J."/>
            <person name="Zhao X.-W."/>
            <person name="Ke S."/>
            <person name="Chen Y.-Y."/>
            <person name="Wu W.-L."/>
            <person name="Hsu J.-L."/>
            <person name="Lin Y.-F."/>
            <person name="Huang M.-D."/>
            <person name="Li C.-Y."/>
            <person name="Huang L."/>
            <person name="Wang Z.-W."/>
            <person name="Zhao X."/>
            <person name="Zhong W.-Y."/>
            <person name="Peng D.-H."/>
            <person name="Ahmad S."/>
            <person name="Lan S."/>
            <person name="Zhang J.-S."/>
            <person name="Tsai W.-C."/>
            <person name="Van De Peer Y."/>
            <person name="Liu Z.-J."/>
        </authorList>
    </citation>
    <scope>NUCLEOTIDE SEQUENCE</scope>
    <source>
        <strain evidence="5">CP</strain>
        <tissue evidence="5">Leaves</tissue>
    </source>
</reference>
<sequence length="77" mass="8592">MDYLVISVETEGRTSYHNWEGDAALKGECSKNKEDLLQEQGMQEAHLAQGYTVKKGKDSLAAQGKHRYDRKQSGYGG</sequence>
<dbReference type="Proteomes" id="UP001180020">
    <property type="component" value="Unassembled WGS sequence"/>
</dbReference>
<name>A0AAV9EXR6_ACOCL</name>
<dbReference type="InterPro" id="IPR053708">
    <property type="entry name" value="Ribosomal_LSU_eL42"/>
</dbReference>
<dbReference type="GO" id="GO:0005840">
    <property type="term" value="C:ribosome"/>
    <property type="evidence" value="ECO:0007669"/>
    <property type="project" value="UniProtKB-KW"/>
</dbReference>
<dbReference type="Pfam" id="PF00935">
    <property type="entry name" value="Ribosomal_L44"/>
    <property type="match status" value="1"/>
</dbReference>
<reference evidence="5" key="1">
    <citation type="journal article" date="2023" name="Nat. Commun.">
        <title>Diploid and tetraploid genomes of Acorus and the evolution of monocots.</title>
        <authorList>
            <person name="Ma L."/>
            <person name="Liu K.W."/>
            <person name="Li Z."/>
            <person name="Hsiao Y.Y."/>
            <person name="Qi Y."/>
            <person name="Fu T."/>
            <person name="Tang G.D."/>
            <person name="Zhang D."/>
            <person name="Sun W.H."/>
            <person name="Liu D.K."/>
            <person name="Li Y."/>
            <person name="Chen G.Z."/>
            <person name="Liu X.D."/>
            <person name="Liao X.Y."/>
            <person name="Jiang Y.T."/>
            <person name="Yu X."/>
            <person name="Hao Y."/>
            <person name="Huang J."/>
            <person name="Zhao X.W."/>
            <person name="Ke S."/>
            <person name="Chen Y.Y."/>
            <person name="Wu W.L."/>
            <person name="Hsu J.L."/>
            <person name="Lin Y.F."/>
            <person name="Huang M.D."/>
            <person name="Li C.Y."/>
            <person name="Huang L."/>
            <person name="Wang Z.W."/>
            <person name="Zhao X."/>
            <person name="Zhong W.Y."/>
            <person name="Peng D.H."/>
            <person name="Ahmad S."/>
            <person name="Lan S."/>
            <person name="Zhang J.S."/>
            <person name="Tsai W.C."/>
            <person name="Van de Peer Y."/>
            <person name="Liu Z.J."/>
        </authorList>
    </citation>
    <scope>NUCLEOTIDE SEQUENCE</scope>
    <source>
        <strain evidence="5">CP</strain>
    </source>
</reference>
<keyword evidence="6" id="KW-1185">Reference proteome</keyword>
<dbReference type="InterPro" id="IPR000552">
    <property type="entry name" value="Ribosomal_eL44"/>
</dbReference>
<keyword evidence="2 5" id="KW-0689">Ribosomal protein</keyword>
<comment type="similarity">
    <text evidence="1">Belongs to the eukaryotic ribosomal protein eL42 family.</text>
</comment>
<gene>
    <name evidence="5" type="primary">RPL36AA</name>
    <name evidence="5" type="ORF">QJS10_CPA05g01764</name>
</gene>
<dbReference type="GO" id="GO:0006412">
    <property type="term" value="P:translation"/>
    <property type="evidence" value="ECO:0007669"/>
    <property type="project" value="InterPro"/>
</dbReference>
<dbReference type="GO" id="GO:0003735">
    <property type="term" value="F:structural constituent of ribosome"/>
    <property type="evidence" value="ECO:0007669"/>
    <property type="project" value="InterPro"/>
</dbReference>
<dbReference type="EMBL" id="JAUJYO010000005">
    <property type="protein sequence ID" value="KAK1317759.1"/>
    <property type="molecule type" value="Genomic_DNA"/>
</dbReference>
<comment type="caution">
    <text evidence="5">The sequence shown here is derived from an EMBL/GenBank/DDBJ whole genome shotgun (WGS) entry which is preliminary data.</text>
</comment>
<dbReference type="AlphaFoldDB" id="A0AAV9EXR6"/>
<evidence type="ECO:0000313" key="6">
    <source>
        <dbReference type="Proteomes" id="UP001180020"/>
    </source>
</evidence>
<dbReference type="GO" id="GO:1990904">
    <property type="term" value="C:ribonucleoprotein complex"/>
    <property type="evidence" value="ECO:0007669"/>
    <property type="project" value="UniProtKB-KW"/>
</dbReference>
<evidence type="ECO:0000256" key="2">
    <source>
        <dbReference type="ARBA" id="ARBA00022980"/>
    </source>
</evidence>
<dbReference type="SUPFAM" id="SSF57829">
    <property type="entry name" value="Zn-binding ribosomal proteins"/>
    <property type="match status" value="1"/>
</dbReference>
<evidence type="ECO:0000256" key="1">
    <source>
        <dbReference type="ARBA" id="ARBA00009364"/>
    </source>
</evidence>
<keyword evidence="3" id="KW-0687">Ribonucleoprotein</keyword>
<evidence type="ECO:0000256" key="3">
    <source>
        <dbReference type="ARBA" id="ARBA00023274"/>
    </source>
</evidence>
<proteinExistence type="inferred from homology"/>
<evidence type="ECO:0000313" key="5">
    <source>
        <dbReference type="EMBL" id="KAK1317759.1"/>
    </source>
</evidence>
<evidence type="ECO:0000256" key="4">
    <source>
        <dbReference type="SAM" id="MobiDB-lite"/>
    </source>
</evidence>
<dbReference type="Gene3D" id="3.10.450.80">
    <property type="match status" value="1"/>
</dbReference>
<accession>A0AAV9EXR6</accession>
<dbReference type="InterPro" id="IPR011332">
    <property type="entry name" value="Ribosomal_zn-bd"/>
</dbReference>
<feature type="region of interest" description="Disordered" evidence="4">
    <location>
        <begin position="58"/>
        <end position="77"/>
    </location>
</feature>